<name>A0A370GC88_9BACI</name>
<dbReference type="InterPro" id="IPR003033">
    <property type="entry name" value="SCP2_sterol-bd_dom"/>
</dbReference>
<dbReference type="EMBL" id="QQAY01000008">
    <property type="protein sequence ID" value="RDI41435.1"/>
    <property type="molecule type" value="Genomic_DNA"/>
</dbReference>
<dbReference type="AlphaFoldDB" id="A0A370GC88"/>
<dbReference type="SUPFAM" id="SSF55718">
    <property type="entry name" value="SCP-like"/>
    <property type="match status" value="1"/>
</dbReference>
<proteinExistence type="predicted"/>
<accession>A0A370GC88</accession>
<dbReference type="InterPro" id="IPR036527">
    <property type="entry name" value="SCP2_sterol-bd_dom_sf"/>
</dbReference>
<dbReference type="Pfam" id="PF02036">
    <property type="entry name" value="SCP2"/>
    <property type="match status" value="1"/>
</dbReference>
<reference evidence="2 3" key="1">
    <citation type="submission" date="2018-07" db="EMBL/GenBank/DDBJ databases">
        <title>Genomic Encyclopedia of Type Strains, Phase IV (KMG-IV): sequencing the most valuable type-strain genomes for metagenomic binning, comparative biology and taxonomic classification.</title>
        <authorList>
            <person name="Goeker M."/>
        </authorList>
    </citation>
    <scope>NUCLEOTIDE SEQUENCE [LARGE SCALE GENOMIC DNA]</scope>
    <source>
        <strain evidence="2 3">DSM 25281</strain>
    </source>
</reference>
<dbReference type="Gene3D" id="3.30.1050.10">
    <property type="entry name" value="SCP2 sterol-binding domain"/>
    <property type="match status" value="1"/>
</dbReference>
<comment type="caution">
    <text evidence="2">The sequence shown here is derived from an EMBL/GenBank/DDBJ whole genome shotgun (WGS) entry which is preliminary data.</text>
</comment>
<gene>
    <name evidence="2" type="ORF">DFR59_10885</name>
</gene>
<feature type="domain" description="SCP2" evidence="1">
    <location>
        <begin position="75"/>
        <end position="149"/>
    </location>
</feature>
<organism evidence="2 3">
    <name type="scientific">Falsibacillus pallidus</name>
    <dbReference type="NCBI Taxonomy" id="493781"/>
    <lineage>
        <taxon>Bacteria</taxon>
        <taxon>Bacillati</taxon>
        <taxon>Bacillota</taxon>
        <taxon>Bacilli</taxon>
        <taxon>Bacillales</taxon>
        <taxon>Bacillaceae</taxon>
        <taxon>Falsibacillus</taxon>
    </lineage>
</organism>
<evidence type="ECO:0000259" key="1">
    <source>
        <dbReference type="Pfam" id="PF02036"/>
    </source>
</evidence>
<protein>
    <submittedName>
        <fullName evidence="2">SCP-2 sterol transfer family protein</fullName>
    </submittedName>
</protein>
<sequence>MFREVIVNSCLHLMVDNGICRRKYKGIIRKRMELVSMTNWTKGPVCMQTYFEEISANFKKRNHIHSLMPKEGIKAVFQLEGNEEWFLDIGKDALSFKETAEEDGTIKISMSQGAFSQLLRGEMMLMKLLKREGWVVEGSFRSLLLLESILWLCRQYETITEQTNDTSEKLYKIS</sequence>
<evidence type="ECO:0000313" key="3">
    <source>
        <dbReference type="Proteomes" id="UP000255326"/>
    </source>
</evidence>
<keyword evidence="3" id="KW-1185">Reference proteome</keyword>
<dbReference type="Proteomes" id="UP000255326">
    <property type="component" value="Unassembled WGS sequence"/>
</dbReference>
<evidence type="ECO:0000313" key="2">
    <source>
        <dbReference type="EMBL" id="RDI41435.1"/>
    </source>
</evidence>